<evidence type="ECO:0000256" key="1">
    <source>
        <dbReference type="SAM" id="SignalP"/>
    </source>
</evidence>
<sequence>MKNLILIAALFLLVSCSNDDDNASGGMTITTVGQGNLQNPSIKQANMVITNKIAWEALKAKMMESDKNTTEKSLKEKDIDFSKFNIIAVFYRQNSNSATSIDITKATMYSNKIVIRVENLKVSFILNIAQPFHIVKIPKSSKNIVFEEIKNPFYSK</sequence>
<dbReference type="EMBL" id="CP029255">
    <property type="protein sequence ID" value="AWK03893.1"/>
    <property type="molecule type" value="Genomic_DNA"/>
</dbReference>
<protein>
    <submittedName>
        <fullName evidence="2">Uncharacterized protein</fullName>
    </submittedName>
</protein>
<gene>
    <name evidence="2" type="ORF">HYN56_06480</name>
</gene>
<dbReference type="AlphaFoldDB" id="A0A2S1YIK8"/>
<keyword evidence="3" id="KW-1185">Reference proteome</keyword>
<proteinExistence type="predicted"/>
<dbReference type="RefSeq" id="WP_109191427.1">
    <property type="nucleotide sequence ID" value="NZ_CP029255.1"/>
</dbReference>
<feature type="chain" id="PRO_5015608779" evidence="1">
    <location>
        <begin position="20"/>
        <end position="156"/>
    </location>
</feature>
<dbReference type="OrthoDB" id="1447404at2"/>
<dbReference type="Proteomes" id="UP000245250">
    <property type="component" value="Chromosome"/>
</dbReference>
<accession>A0A2S1YIK8</accession>
<keyword evidence="1" id="KW-0732">Signal</keyword>
<organism evidence="2 3">
    <name type="scientific">Flavobacterium crocinum</name>
    <dbReference type="NCBI Taxonomy" id="2183896"/>
    <lineage>
        <taxon>Bacteria</taxon>
        <taxon>Pseudomonadati</taxon>
        <taxon>Bacteroidota</taxon>
        <taxon>Flavobacteriia</taxon>
        <taxon>Flavobacteriales</taxon>
        <taxon>Flavobacteriaceae</taxon>
        <taxon>Flavobacterium</taxon>
    </lineage>
</organism>
<evidence type="ECO:0000313" key="3">
    <source>
        <dbReference type="Proteomes" id="UP000245250"/>
    </source>
</evidence>
<feature type="signal peptide" evidence="1">
    <location>
        <begin position="1"/>
        <end position="19"/>
    </location>
</feature>
<evidence type="ECO:0000313" key="2">
    <source>
        <dbReference type="EMBL" id="AWK03893.1"/>
    </source>
</evidence>
<dbReference type="KEGG" id="fcr:HYN56_06480"/>
<name>A0A2S1YIK8_9FLAO</name>
<reference evidence="2 3" key="1">
    <citation type="submission" date="2018-05" db="EMBL/GenBank/DDBJ databases">
        <title>Genome sequencing of Flavobacterium sp. HYN0056.</title>
        <authorList>
            <person name="Yi H."/>
            <person name="Baek C."/>
        </authorList>
    </citation>
    <scope>NUCLEOTIDE SEQUENCE [LARGE SCALE GENOMIC DNA]</scope>
    <source>
        <strain evidence="2 3">HYN0056</strain>
    </source>
</reference>
<dbReference type="PROSITE" id="PS51257">
    <property type="entry name" value="PROKAR_LIPOPROTEIN"/>
    <property type="match status" value="1"/>
</dbReference>